<dbReference type="Gene3D" id="3.40.710.10">
    <property type="entry name" value="DD-peptidase/beta-lactamase superfamily"/>
    <property type="match status" value="1"/>
</dbReference>
<dbReference type="InterPro" id="IPR050491">
    <property type="entry name" value="AmpC-like"/>
</dbReference>
<dbReference type="Proteomes" id="UP000178602">
    <property type="component" value="Unassembled WGS sequence"/>
</dbReference>
<sequence>MGEYRYFTKWVKMKNIFFLLTLVAFLGSALSGCNEPLWHDQTDAELNKLLASKWASYGSGRTNFGGGLAMYIISPKGNFYASANMPGGTENTHFRGASTTKSYTGAAIMLLHQQGKLNIDDLITAGIPGSSEPYIPNTIEYNIPNKGQITIKMLLNHRAGVWDVSNSNIPSDKAVAYAGQNYVEYIKALAPEHTFTCEELAGVVATCELSYFAPDTSYHYSDTGYSLLGKIIERVSGQRYDQFLQTNLMAPNTLTATTFPYLGNDRTIPLPYETGYQYIAGTLTDVTVDNMSPHVAEGNVITTPAELAQWIRALIKGQAGLSAATVALMTTEATVRNYGLGIFKVTGIGFGHNGAHNGYVTTAFCDPAQDVTVVMSASVINWDDLGSEITCLYDTSHAIKNLLGYSTLEAN</sequence>
<dbReference type="Pfam" id="PF00144">
    <property type="entry name" value="Beta-lactamase"/>
    <property type="match status" value="1"/>
</dbReference>
<accession>A0A1F4T444</accession>
<name>A0A1F4T444_UNCSA</name>
<evidence type="ECO:0000313" key="3">
    <source>
        <dbReference type="Proteomes" id="UP000178602"/>
    </source>
</evidence>
<dbReference type="PANTHER" id="PTHR46825:SF7">
    <property type="entry name" value="D-ALANYL-D-ALANINE CARBOXYPEPTIDASE"/>
    <property type="match status" value="1"/>
</dbReference>
<dbReference type="InterPro" id="IPR001466">
    <property type="entry name" value="Beta-lactam-related"/>
</dbReference>
<dbReference type="AlphaFoldDB" id="A0A1F4T444"/>
<gene>
    <name evidence="2" type="ORF">A3K49_00275</name>
</gene>
<evidence type="ECO:0000259" key="1">
    <source>
        <dbReference type="Pfam" id="PF00144"/>
    </source>
</evidence>
<comment type="caution">
    <text evidence="2">The sequence shown here is derived from an EMBL/GenBank/DDBJ whole genome shotgun (WGS) entry which is preliminary data.</text>
</comment>
<dbReference type="PANTHER" id="PTHR46825">
    <property type="entry name" value="D-ALANYL-D-ALANINE-CARBOXYPEPTIDASE/ENDOPEPTIDASE AMPH"/>
    <property type="match status" value="1"/>
</dbReference>
<dbReference type="InterPro" id="IPR012338">
    <property type="entry name" value="Beta-lactam/transpept-like"/>
</dbReference>
<proteinExistence type="predicted"/>
<dbReference type="PROSITE" id="PS51257">
    <property type="entry name" value="PROKAR_LIPOPROTEIN"/>
    <property type="match status" value="1"/>
</dbReference>
<dbReference type="SUPFAM" id="SSF56601">
    <property type="entry name" value="beta-lactamase/transpeptidase-like"/>
    <property type="match status" value="1"/>
</dbReference>
<reference evidence="2 3" key="1">
    <citation type="journal article" date="2016" name="Nat. Commun.">
        <title>Thousands of microbial genomes shed light on interconnected biogeochemical processes in an aquifer system.</title>
        <authorList>
            <person name="Anantharaman K."/>
            <person name="Brown C.T."/>
            <person name="Hug L.A."/>
            <person name="Sharon I."/>
            <person name="Castelle C.J."/>
            <person name="Probst A.J."/>
            <person name="Thomas B.C."/>
            <person name="Singh A."/>
            <person name="Wilkins M.J."/>
            <person name="Karaoz U."/>
            <person name="Brodie E.L."/>
            <person name="Williams K.H."/>
            <person name="Hubbard S.S."/>
            <person name="Banfield J.F."/>
        </authorList>
    </citation>
    <scope>NUCLEOTIDE SEQUENCE [LARGE SCALE GENOMIC DNA]</scope>
</reference>
<feature type="domain" description="Beta-lactamase-related" evidence="1">
    <location>
        <begin position="89"/>
        <end position="377"/>
    </location>
</feature>
<organism evidence="2 3">
    <name type="scientific">candidate division WOR-1 bacterium RIFOXYC12_FULL_54_18</name>
    <dbReference type="NCBI Taxonomy" id="1802584"/>
    <lineage>
        <taxon>Bacteria</taxon>
        <taxon>Bacillati</taxon>
        <taxon>Saganbacteria</taxon>
    </lineage>
</organism>
<evidence type="ECO:0000313" key="2">
    <source>
        <dbReference type="EMBL" id="OGC27458.1"/>
    </source>
</evidence>
<dbReference type="EMBL" id="MEUG01000001">
    <property type="protein sequence ID" value="OGC27458.1"/>
    <property type="molecule type" value="Genomic_DNA"/>
</dbReference>
<protein>
    <recommendedName>
        <fullName evidence="1">Beta-lactamase-related domain-containing protein</fullName>
    </recommendedName>
</protein>